<protein>
    <submittedName>
        <fullName evidence="1">Acetylornithine deacetylase</fullName>
    </submittedName>
</protein>
<accession>A6QKN8</accession>
<evidence type="ECO:0000313" key="1">
    <source>
        <dbReference type="EMBL" id="BAF73524.1"/>
    </source>
</evidence>
<dbReference type="EMBL" id="AP009356">
    <property type="protein sequence ID" value="BAF73524.1"/>
    <property type="molecule type" value="Genomic_DNA"/>
</dbReference>
<dbReference type="AlphaFoldDB" id="A6QKN8"/>
<organism evidence="1">
    <name type="scientific">Onion yellows phytoplasma OY-W</name>
    <dbReference type="NCBI Taxonomy" id="428984"/>
    <lineage>
        <taxon>Bacteria</taxon>
        <taxon>Bacillati</taxon>
        <taxon>Mycoplasmatota</taxon>
        <taxon>Mollicutes</taxon>
        <taxon>Acholeplasmatales</taxon>
        <taxon>Acholeplasmataceae</taxon>
        <taxon>Candidatus Phytoplasma</taxon>
        <taxon>16SrI (Aster yellows group)</taxon>
    </lineage>
</organism>
<reference evidence="1" key="1">
    <citation type="journal article" date="2007" name="Mol. Plant Pathol.">
        <title>Presence of two glycolytic gene clusters in a severe pathogenic line of Candidatus Phytoplasma asteris.</title>
        <authorList>
            <person name="Oshima K."/>
            <person name="Kakizawa S."/>
            <person name="Arashida R."/>
            <person name="Ishii Y."/>
            <person name="Hoshi A."/>
            <person name="Hayashi Y."/>
            <person name="Kagiwada S."/>
            <person name="Namba S."/>
        </authorList>
    </citation>
    <scope>NUCLEOTIDE SEQUENCE</scope>
    <source>
        <strain evidence="1">Onion yellows</strain>
    </source>
</reference>
<name>A6QKN8_ONYPH</name>
<sequence>MEKKLGINHFDEETYNLVCFSGVLKLENNQAFFAVNLKYPKGITFEKILFQLEKAAKKNQFLLKTDFHYPIMYINPNSELITTLLNIYQKHTHDFLTAPLCSGGRTYTKCAPNLVPFGPVFPNQKSLAHQVDEYISIDKLITLTAIYTEALYLLFCPDKHQTFIQLKNKELYNYEYLFRFMSFYFAKRQF</sequence>
<dbReference type="InterPro" id="IPR036264">
    <property type="entry name" value="Bact_exopeptidase_dim_dom"/>
</dbReference>
<dbReference type="SUPFAM" id="SSF53187">
    <property type="entry name" value="Zn-dependent exopeptidases"/>
    <property type="match status" value="1"/>
</dbReference>
<dbReference type="Gene3D" id="3.40.630.10">
    <property type="entry name" value="Zn peptidases"/>
    <property type="match status" value="1"/>
</dbReference>
<proteinExistence type="predicted"/>
<dbReference type="SUPFAM" id="SSF55031">
    <property type="entry name" value="Bacterial exopeptidase dimerisation domain"/>
    <property type="match status" value="1"/>
</dbReference>